<evidence type="ECO:0000256" key="1">
    <source>
        <dbReference type="SAM" id="SignalP"/>
    </source>
</evidence>
<evidence type="ECO:0000313" key="3">
    <source>
        <dbReference type="Proteomes" id="UP000235786"/>
    </source>
</evidence>
<dbReference type="OrthoDB" id="3470444at2759"/>
<feature type="signal peptide" evidence="1">
    <location>
        <begin position="1"/>
        <end position="20"/>
    </location>
</feature>
<keyword evidence="3" id="KW-1185">Reference proteome</keyword>
<name>A0A2J6QVI5_HYAVF</name>
<gene>
    <name evidence="2" type="ORF">L207DRAFT_641831</name>
</gene>
<keyword evidence="1" id="KW-0732">Signal</keyword>
<dbReference type="Pfam" id="PF05638">
    <property type="entry name" value="T6SS_HCP"/>
    <property type="match status" value="1"/>
</dbReference>
<dbReference type="Proteomes" id="UP000235786">
    <property type="component" value="Unassembled WGS sequence"/>
</dbReference>
<dbReference type="EMBL" id="KZ613968">
    <property type="protein sequence ID" value="PMD30270.1"/>
    <property type="molecule type" value="Genomic_DNA"/>
</dbReference>
<organism evidence="2 3">
    <name type="scientific">Hyaloscypha variabilis (strain UAMH 11265 / GT02V1 / F)</name>
    <name type="common">Meliniomyces variabilis</name>
    <dbReference type="NCBI Taxonomy" id="1149755"/>
    <lineage>
        <taxon>Eukaryota</taxon>
        <taxon>Fungi</taxon>
        <taxon>Dikarya</taxon>
        <taxon>Ascomycota</taxon>
        <taxon>Pezizomycotina</taxon>
        <taxon>Leotiomycetes</taxon>
        <taxon>Helotiales</taxon>
        <taxon>Hyaloscyphaceae</taxon>
        <taxon>Hyaloscypha</taxon>
        <taxon>Hyaloscypha variabilis</taxon>
    </lineage>
</organism>
<protein>
    <submittedName>
        <fullName evidence="2">Uncharacterized protein</fullName>
    </submittedName>
</protein>
<dbReference type="AlphaFoldDB" id="A0A2J6QVI5"/>
<feature type="chain" id="PRO_5014329632" evidence="1">
    <location>
        <begin position="21"/>
        <end position="175"/>
    </location>
</feature>
<proteinExistence type="predicted"/>
<sequence>MPSKLTFAFYFSILWSVALSAQTPNYYLSLSGSKDGPLYHTNISSLTNVVPILGFNFSATTPRDTATGLPTGKAQPTSVTLFKEMDTSSPLLMQVLTTNELVQATITVIAPATDGSPTTTFIWKLTNGGLSSVSYDVGTTMIETVSIAFQRLDIDTIAGGNTVATTVTALPAPIR</sequence>
<dbReference type="Gene3D" id="2.30.110.20">
    <property type="entry name" value="Hcp1-like"/>
    <property type="match status" value="1"/>
</dbReference>
<dbReference type="InterPro" id="IPR008514">
    <property type="entry name" value="T6SS_Hcp"/>
</dbReference>
<accession>A0A2J6QVI5</accession>
<evidence type="ECO:0000313" key="2">
    <source>
        <dbReference type="EMBL" id="PMD30270.1"/>
    </source>
</evidence>
<reference evidence="2 3" key="1">
    <citation type="submission" date="2016-04" db="EMBL/GenBank/DDBJ databases">
        <title>A degradative enzymes factory behind the ericoid mycorrhizal symbiosis.</title>
        <authorList>
            <consortium name="DOE Joint Genome Institute"/>
            <person name="Martino E."/>
            <person name="Morin E."/>
            <person name="Grelet G."/>
            <person name="Kuo A."/>
            <person name="Kohler A."/>
            <person name="Daghino S."/>
            <person name="Barry K."/>
            <person name="Choi C."/>
            <person name="Cichocki N."/>
            <person name="Clum A."/>
            <person name="Copeland A."/>
            <person name="Hainaut M."/>
            <person name="Haridas S."/>
            <person name="Labutti K."/>
            <person name="Lindquist E."/>
            <person name="Lipzen A."/>
            <person name="Khouja H.-R."/>
            <person name="Murat C."/>
            <person name="Ohm R."/>
            <person name="Olson A."/>
            <person name="Spatafora J."/>
            <person name="Veneault-Fourrey C."/>
            <person name="Henrissat B."/>
            <person name="Grigoriev I."/>
            <person name="Martin F."/>
            <person name="Perotto S."/>
        </authorList>
    </citation>
    <scope>NUCLEOTIDE SEQUENCE [LARGE SCALE GENOMIC DNA]</scope>
    <source>
        <strain evidence="2 3">F</strain>
    </source>
</reference>
<dbReference type="InterPro" id="IPR036624">
    <property type="entry name" value="Hcp1-lik_sf"/>
</dbReference>
<dbReference type="SUPFAM" id="SSF141452">
    <property type="entry name" value="Hcp1-like"/>
    <property type="match status" value="1"/>
</dbReference>